<evidence type="ECO:0000313" key="3">
    <source>
        <dbReference type="Proteomes" id="UP000799537"/>
    </source>
</evidence>
<dbReference type="AlphaFoldDB" id="A0A6A6CV16"/>
<feature type="signal peptide" evidence="1">
    <location>
        <begin position="1"/>
        <end position="23"/>
    </location>
</feature>
<evidence type="ECO:0000256" key="1">
    <source>
        <dbReference type="SAM" id="SignalP"/>
    </source>
</evidence>
<reference evidence="2" key="1">
    <citation type="journal article" date="2020" name="Stud. Mycol.">
        <title>101 Dothideomycetes genomes: a test case for predicting lifestyles and emergence of pathogens.</title>
        <authorList>
            <person name="Haridas S."/>
            <person name="Albert R."/>
            <person name="Binder M."/>
            <person name="Bloem J."/>
            <person name="Labutti K."/>
            <person name="Salamov A."/>
            <person name="Andreopoulos B."/>
            <person name="Baker S."/>
            <person name="Barry K."/>
            <person name="Bills G."/>
            <person name="Bluhm B."/>
            <person name="Cannon C."/>
            <person name="Castanera R."/>
            <person name="Culley D."/>
            <person name="Daum C."/>
            <person name="Ezra D."/>
            <person name="Gonzalez J."/>
            <person name="Henrissat B."/>
            <person name="Kuo A."/>
            <person name="Liang C."/>
            <person name="Lipzen A."/>
            <person name="Lutzoni F."/>
            <person name="Magnuson J."/>
            <person name="Mondo S."/>
            <person name="Nolan M."/>
            <person name="Ohm R."/>
            <person name="Pangilinan J."/>
            <person name="Park H.-J."/>
            <person name="Ramirez L."/>
            <person name="Alfaro M."/>
            <person name="Sun H."/>
            <person name="Tritt A."/>
            <person name="Yoshinaga Y."/>
            <person name="Zwiers L.-H."/>
            <person name="Turgeon B."/>
            <person name="Goodwin S."/>
            <person name="Spatafora J."/>
            <person name="Crous P."/>
            <person name="Grigoriev I."/>
        </authorList>
    </citation>
    <scope>NUCLEOTIDE SEQUENCE</scope>
    <source>
        <strain evidence="2">ATCC 36951</strain>
    </source>
</reference>
<organism evidence="2 3">
    <name type="scientific">Zasmidium cellare ATCC 36951</name>
    <dbReference type="NCBI Taxonomy" id="1080233"/>
    <lineage>
        <taxon>Eukaryota</taxon>
        <taxon>Fungi</taxon>
        <taxon>Dikarya</taxon>
        <taxon>Ascomycota</taxon>
        <taxon>Pezizomycotina</taxon>
        <taxon>Dothideomycetes</taxon>
        <taxon>Dothideomycetidae</taxon>
        <taxon>Mycosphaerellales</taxon>
        <taxon>Mycosphaerellaceae</taxon>
        <taxon>Zasmidium</taxon>
    </lineage>
</organism>
<keyword evidence="3" id="KW-1185">Reference proteome</keyword>
<name>A0A6A6CV16_ZASCE</name>
<dbReference type="EMBL" id="ML993584">
    <property type="protein sequence ID" value="KAF2170984.1"/>
    <property type="molecule type" value="Genomic_DNA"/>
</dbReference>
<sequence>MHFQLTLQLQLPILLGLTALATAQQSEVDFAGDVPFQCQQDPSCAAAIYPAAQCPRNPRRISAGIWDNVTVVWGSLNGRVISRGCGSFAIRSSLFPHTPKLGIEIKEVVWRGNGRECCFVRLIVRDGKICGFSVYNSKWHCDSFLCSEAFRLFSASPRQTNLTG</sequence>
<accession>A0A6A6CV16</accession>
<protein>
    <submittedName>
        <fullName evidence="2">Uncharacterized protein</fullName>
    </submittedName>
</protein>
<feature type="chain" id="PRO_5025425229" evidence="1">
    <location>
        <begin position="24"/>
        <end position="164"/>
    </location>
</feature>
<proteinExistence type="predicted"/>
<gene>
    <name evidence="2" type="ORF">M409DRAFT_51220</name>
</gene>
<dbReference type="GeneID" id="54565019"/>
<dbReference type="Proteomes" id="UP000799537">
    <property type="component" value="Unassembled WGS sequence"/>
</dbReference>
<dbReference type="OrthoDB" id="10648191at2759"/>
<evidence type="ECO:0000313" key="2">
    <source>
        <dbReference type="EMBL" id="KAF2170984.1"/>
    </source>
</evidence>
<dbReference type="RefSeq" id="XP_033671873.1">
    <property type="nucleotide sequence ID" value="XM_033811747.1"/>
</dbReference>
<keyword evidence="1" id="KW-0732">Signal</keyword>